<dbReference type="EMBL" id="CBMG010001358">
    <property type="protein sequence ID" value="CEG03565.1"/>
    <property type="molecule type" value="Genomic_DNA"/>
</dbReference>
<sequence length="172" mass="18967">MSPTTRSPRDSLISPRSSAFIPRSPIFEYDPSISGSEQPRTSMSSTGTNKSKSKTGKSKWFHQVKDWLSVSEPSAQAMKEQKKSTFRRHGIDMKDPQAAVKLHLPIEKIPENAITSTRGPSPEKAFERARQQRELAQSYSGSSQASHSVSSSISISTAPSAKEYNPVTPWDS</sequence>
<feature type="compositionally biased region" description="Low complexity" evidence="1">
    <location>
        <begin position="41"/>
        <end position="50"/>
    </location>
</feature>
<organism evidence="2">
    <name type="scientific">Fusarium acuminatum CS5907</name>
    <dbReference type="NCBI Taxonomy" id="1318461"/>
    <lineage>
        <taxon>Eukaryota</taxon>
        <taxon>Fungi</taxon>
        <taxon>Dikarya</taxon>
        <taxon>Ascomycota</taxon>
        <taxon>Pezizomycotina</taxon>
        <taxon>Sordariomycetes</taxon>
        <taxon>Hypocreomycetidae</taxon>
        <taxon>Hypocreales</taxon>
        <taxon>Nectriaceae</taxon>
        <taxon>Fusarium</taxon>
        <taxon>Fusarium tricinctum species complex</taxon>
    </lineage>
</organism>
<evidence type="ECO:0000256" key="1">
    <source>
        <dbReference type="SAM" id="MobiDB-lite"/>
    </source>
</evidence>
<feature type="region of interest" description="Disordered" evidence="1">
    <location>
        <begin position="1"/>
        <end position="58"/>
    </location>
</feature>
<feature type="compositionally biased region" description="Basic and acidic residues" evidence="1">
    <location>
        <begin position="124"/>
        <end position="133"/>
    </location>
</feature>
<gene>
    <name evidence="2" type="ORF">BN851_0070360</name>
</gene>
<reference evidence="2" key="1">
    <citation type="submission" date="2013-05" db="EMBL/GenBank/DDBJ databases">
        <title>Draft genome sequences of six wheat associated Fusarium spp. isolates.</title>
        <authorList>
            <person name="Moolhuijzen P.M."/>
            <person name="Manners J.M."/>
            <person name="Wilcox S."/>
            <person name="Bellgard M.I."/>
            <person name="Gardiner D.M."/>
        </authorList>
    </citation>
    <scope>NUCLEOTIDE SEQUENCE</scope>
    <source>
        <strain evidence="2">CS5907</strain>
        <strain evidence="2">CS5907</strain>
    </source>
</reference>
<feature type="compositionally biased region" description="Basic and acidic residues" evidence="1">
    <location>
        <begin position="79"/>
        <end position="93"/>
    </location>
</feature>
<protein>
    <submittedName>
        <fullName evidence="2">WGS project CBMG000000000 data, contig CS5907-c001362</fullName>
    </submittedName>
</protein>
<name>A0A096PER2_9HYPO</name>
<comment type="caution">
    <text evidence="2">The sequence shown here is derived from an EMBL/GenBank/DDBJ whole genome shotgun (WGS) entry which is preliminary data.</text>
</comment>
<feature type="region of interest" description="Disordered" evidence="1">
    <location>
        <begin position="72"/>
        <end position="93"/>
    </location>
</feature>
<evidence type="ECO:0000313" key="2">
    <source>
        <dbReference type="EMBL" id="CEG03565.1"/>
    </source>
</evidence>
<feature type="region of interest" description="Disordered" evidence="1">
    <location>
        <begin position="111"/>
        <end position="172"/>
    </location>
</feature>
<accession>A0A096PER2</accession>
<dbReference type="AlphaFoldDB" id="A0A096PER2"/>
<proteinExistence type="predicted"/>
<feature type="compositionally biased region" description="Low complexity" evidence="1">
    <location>
        <begin position="136"/>
        <end position="161"/>
    </location>
</feature>